<feature type="region of interest" description="Disordered" evidence="1">
    <location>
        <begin position="48"/>
        <end position="72"/>
    </location>
</feature>
<feature type="non-terminal residue" evidence="2">
    <location>
        <position position="72"/>
    </location>
</feature>
<name>A0A8S3AFP8_9BILA</name>
<organism evidence="2 3">
    <name type="scientific">Rotaria magnacalcarata</name>
    <dbReference type="NCBI Taxonomy" id="392030"/>
    <lineage>
        <taxon>Eukaryota</taxon>
        <taxon>Metazoa</taxon>
        <taxon>Spiralia</taxon>
        <taxon>Gnathifera</taxon>
        <taxon>Rotifera</taxon>
        <taxon>Eurotatoria</taxon>
        <taxon>Bdelloidea</taxon>
        <taxon>Philodinida</taxon>
        <taxon>Philodinidae</taxon>
        <taxon>Rotaria</taxon>
    </lineage>
</organism>
<accession>A0A8S3AFP8</accession>
<dbReference type="EMBL" id="CAJOBJ010132867">
    <property type="protein sequence ID" value="CAF4729698.1"/>
    <property type="molecule type" value="Genomic_DNA"/>
</dbReference>
<feature type="compositionally biased region" description="Polar residues" evidence="1">
    <location>
        <begin position="24"/>
        <end position="34"/>
    </location>
</feature>
<proteinExistence type="predicted"/>
<protein>
    <submittedName>
        <fullName evidence="2">Uncharacterized protein</fullName>
    </submittedName>
</protein>
<feature type="region of interest" description="Disordered" evidence="1">
    <location>
        <begin position="1"/>
        <end position="34"/>
    </location>
</feature>
<reference evidence="2" key="1">
    <citation type="submission" date="2021-02" db="EMBL/GenBank/DDBJ databases">
        <authorList>
            <person name="Nowell W R."/>
        </authorList>
    </citation>
    <scope>NUCLEOTIDE SEQUENCE</scope>
</reference>
<comment type="caution">
    <text evidence="2">The sequence shown here is derived from an EMBL/GenBank/DDBJ whole genome shotgun (WGS) entry which is preliminary data.</text>
</comment>
<evidence type="ECO:0000256" key="1">
    <source>
        <dbReference type="SAM" id="MobiDB-lite"/>
    </source>
</evidence>
<sequence>MLGVISTQNEERTSTRKSKAALTPVSSAAQSPSLASKSMLEVLLTKPTQTEQRISTRKSKAALTPVSSAANS</sequence>
<evidence type="ECO:0000313" key="3">
    <source>
        <dbReference type="Proteomes" id="UP000681720"/>
    </source>
</evidence>
<gene>
    <name evidence="2" type="ORF">GIL414_LOCUS44217</name>
</gene>
<dbReference type="AlphaFoldDB" id="A0A8S3AFP8"/>
<evidence type="ECO:0000313" key="2">
    <source>
        <dbReference type="EMBL" id="CAF4729698.1"/>
    </source>
</evidence>
<dbReference type="Proteomes" id="UP000681720">
    <property type="component" value="Unassembled WGS sequence"/>
</dbReference>